<dbReference type="KEGG" id="ncy:NOCYR_0733"/>
<keyword evidence="2" id="KW-1185">Reference proteome</keyword>
<sequence length="163" mass="18236">MQGAPSAAGRCEDQVGAVEDFLEVLRTQAPEAFGAQVDLQQPIEVGELRGVVEHPSETCTLVDAEPPHVEQLQAHRFPTKVLTHDSGVDHELHDPSTRLPTEFLIKDDAAEAGVTERVSGQQSRDPIPRQRVRSKLPLRHWSEIHCAPCFEGFDRNRRLHSWP</sequence>
<name>H6QYZ2_NOCCG</name>
<dbReference type="STRING" id="1127134.NOCYR_0733"/>
<protein>
    <submittedName>
        <fullName evidence="1">Uncharacterized protein</fullName>
    </submittedName>
</protein>
<dbReference type="EMBL" id="FO082843">
    <property type="protein sequence ID" value="CCF61547.1"/>
    <property type="molecule type" value="Genomic_DNA"/>
</dbReference>
<accession>H6QYZ2</accession>
<organism evidence="1 2">
    <name type="scientific">Nocardia cyriacigeorgica (strain GUH-2)</name>
    <dbReference type="NCBI Taxonomy" id="1127134"/>
    <lineage>
        <taxon>Bacteria</taxon>
        <taxon>Bacillati</taxon>
        <taxon>Actinomycetota</taxon>
        <taxon>Actinomycetes</taxon>
        <taxon>Mycobacteriales</taxon>
        <taxon>Nocardiaceae</taxon>
        <taxon>Nocardia</taxon>
    </lineage>
</organism>
<dbReference type="AlphaFoldDB" id="H6QYZ2"/>
<evidence type="ECO:0000313" key="1">
    <source>
        <dbReference type="EMBL" id="CCF61547.1"/>
    </source>
</evidence>
<reference evidence="1 2" key="1">
    <citation type="journal article" date="2012" name="J. Bacteriol.">
        <title>Genome sequence of the human- and animal-pathogenic strain Nocardia cyriacigeorgica GUH-2.</title>
        <authorList>
            <person name="Zoropogui A."/>
            <person name="Pujic P."/>
            <person name="Normand P."/>
            <person name="Barbe V."/>
            <person name="Beaman B."/>
            <person name="Beaman L."/>
            <person name="Boiron P."/>
            <person name="Colinon C."/>
            <person name="Deredjian A."/>
            <person name="Graindorge A."/>
            <person name="Mangenot S."/>
            <person name="Nazaret S."/>
            <person name="Neto M."/>
            <person name="Petit S."/>
            <person name="Roche D."/>
            <person name="Vallenet D."/>
            <person name="Rodriguez-Nava V."/>
            <person name="Richard Y."/>
            <person name="Cournoyer B."/>
            <person name="Blaha D."/>
        </authorList>
    </citation>
    <scope>NUCLEOTIDE SEQUENCE [LARGE SCALE GENOMIC DNA]</scope>
    <source>
        <strain evidence="1 2">GUH-2</strain>
    </source>
</reference>
<proteinExistence type="predicted"/>
<evidence type="ECO:0000313" key="2">
    <source>
        <dbReference type="Proteomes" id="UP000008190"/>
    </source>
</evidence>
<gene>
    <name evidence="1" type="ordered locus">NOCYR_0733</name>
</gene>
<dbReference type="HOGENOM" id="CLU_1625350_0_0_11"/>
<dbReference type="Proteomes" id="UP000008190">
    <property type="component" value="Chromosome"/>
</dbReference>